<dbReference type="EC" id="6.1.1.3" evidence="14"/>
<protein>
    <recommendedName>
        <fullName evidence="14">Threonine--tRNA ligase</fullName>
        <ecNumber evidence="14">6.1.1.3</ecNumber>
    </recommendedName>
    <alternativeName>
        <fullName evidence="14">Threonyl-tRNA synthetase</fullName>
        <shortName evidence="14">ThrRS</shortName>
    </alternativeName>
</protein>
<dbReference type="FunFam" id="3.50.80.10:FF:000004">
    <property type="entry name" value="Threonine--tRNA ligase"/>
    <property type="match status" value="1"/>
</dbReference>
<dbReference type="GO" id="GO:0002161">
    <property type="term" value="F:aminoacyl-tRNA deacylase activity"/>
    <property type="evidence" value="ECO:0007669"/>
    <property type="project" value="UniProtKB-ARBA"/>
</dbReference>
<evidence type="ECO:0000256" key="10">
    <source>
        <dbReference type="ARBA" id="ARBA00022917"/>
    </source>
</evidence>
<evidence type="ECO:0000256" key="4">
    <source>
        <dbReference type="ARBA" id="ARBA00022598"/>
    </source>
</evidence>
<evidence type="ECO:0000256" key="8">
    <source>
        <dbReference type="ARBA" id="ARBA00022840"/>
    </source>
</evidence>
<dbReference type="GO" id="GO:0005737">
    <property type="term" value="C:cytoplasm"/>
    <property type="evidence" value="ECO:0007669"/>
    <property type="project" value="UniProtKB-SubCell"/>
</dbReference>
<feature type="binding site" evidence="14">
    <location>
        <position position="519"/>
    </location>
    <ligand>
        <name>Zn(2+)</name>
        <dbReference type="ChEBI" id="CHEBI:29105"/>
        <note>catalytic</note>
    </ligand>
</feature>
<dbReference type="Gene3D" id="3.30.930.10">
    <property type="entry name" value="Bira Bifunctional Protein, Domain 2"/>
    <property type="match status" value="1"/>
</dbReference>
<dbReference type="PROSITE" id="PS50862">
    <property type="entry name" value="AA_TRNA_LIGASE_II"/>
    <property type="match status" value="1"/>
</dbReference>
<evidence type="ECO:0000256" key="12">
    <source>
        <dbReference type="ARBA" id="ARBA00049515"/>
    </source>
</evidence>
<dbReference type="NCBIfam" id="NF003068">
    <property type="entry name" value="PRK03991.1"/>
    <property type="match status" value="1"/>
</dbReference>
<evidence type="ECO:0000313" key="16">
    <source>
        <dbReference type="EMBL" id="MDV0447100.1"/>
    </source>
</evidence>
<dbReference type="SUPFAM" id="SSF52954">
    <property type="entry name" value="Class II aaRS ABD-related"/>
    <property type="match status" value="1"/>
</dbReference>
<feature type="binding site" evidence="14">
    <location>
        <position position="343"/>
    </location>
    <ligand>
        <name>Zn(2+)</name>
        <dbReference type="ChEBI" id="CHEBI:29105"/>
        <note>catalytic</note>
    </ligand>
</feature>
<dbReference type="HAMAP" id="MF_00184">
    <property type="entry name" value="Thr_tRNA_synth"/>
    <property type="match status" value="1"/>
</dbReference>
<comment type="caution">
    <text evidence="14">Lacks conserved residue(s) required for the propagation of feature annotation.</text>
</comment>
<dbReference type="SUPFAM" id="SSF55681">
    <property type="entry name" value="Class II aaRS and biotin synthetases"/>
    <property type="match status" value="1"/>
</dbReference>
<evidence type="ECO:0000256" key="13">
    <source>
        <dbReference type="ARBA" id="ARBA00060816"/>
    </source>
</evidence>
<evidence type="ECO:0000256" key="9">
    <source>
        <dbReference type="ARBA" id="ARBA00022884"/>
    </source>
</evidence>
<dbReference type="GO" id="GO:0008270">
    <property type="term" value="F:zinc ion binding"/>
    <property type="evidence" value="ECO:0007669"/>
    <property type="project" value="InterPro"/>
</dbReference>
<evidence type="ECO:0000256" key="3">
    <source>
        <dbReference type="ARBA" id="ARBA00022555"/>
    </source>
</evidence>
<dbReference type="GO" id="GO:0004829">
    <property type="term" value="F:threonine-tRNA ligase activity"/>
    <property type="evidence" value="ECO:0007669"/>
    <property type="project" value="UniProtKB-UniRule"/>
</dbReference>
<dbReference type="GO" id="GO:0006435">
    <property type="term" value="P:threonyl-tRNA aminoacylation"/>
    <property type="evidence" value="ECO:0007669"/>
    <property type="project" value="UniProtKB-UniRule"/>
</dbReference>
<evidence type="ECO:0000256" key="1">
    <source>
        <dbReference type="ARBA" id="ARBA00004496"/>
    </source>
</evidence>
<dbReference type="PANTHER" id="PTHR11451:SF44">
    <property type="entry name" value="THREONINE--TRNA LIGASE, CHLOROPLASTIC_MITOCHONDRIAL 2"/>
    <property type="match status" value="1"/>
</dbReference>
<dbReference type="GO" id="GO:0005524">
    <property type="term" value="F:ATP binding"/>
    <property type="evidence" value="ECO:0007669"/>
    <property type="project" value="UniProtKB-UniRule"/>
</dbReference>
<dbReference type="InterPro" id="IPR036621">
    <property type="entry name" value="Anticodon-bd_dom_sf"/>
</dbReference>
<dbReference type="InterPro" id="IPR045864">
    <property type="entry name" value="aa-tRNA-synth_II/BPL/LPL"/>
</dbReference>
<dbReference type="Pfam" id="PF08915">
    <property type="entry name" value="tRNA-Thr_ED"/>
    <property type="match status" value="1"/>
</dbReference>
<evidence type="ECO:0000256" key="11">
    <source>
        <dbReference type="ARBA" id="ARBA00023146"/>
    </source>
</evidence>
<dbReference type="FunFam" id="3.40.50.800:FF:000001">
    <property type="entry name" value="Threonine--tRNA ligase"/>
    <property type="match status" value="1"/>
</dbReference>
<dbReference type="InterPro" id="IPR004154">
    <property type="entry name" value="Anticodon-bd"/>
</dbReference>
<keyword evidence="7 14" id="KW-0862">Zinc</keyword>
<dbReference type="Gene3D" id="3.40.50.800">
    <property type="entry name" value="Anticodon-binding domain"/>
    <property type="match status" value="1"/>
</dbReference>
<dbReference type="InterPro" id="IPR023509">
    <property type="entry name" value="DTD-like_sf"/>
</dbReference>
<evidence type="ECO:0000256" key="2">
    <source>
        <dbReference type="ARBA" id="ARBA00022490"/>
    </source>
</evidence>
<dbReference type="RefSeq" id="WP_338099518.1">
    <property type="nucleotide sequence ID" value="NZ_JAWDKD010000018.1"/>
</dbReference>
<feature type="domain" description="Aminoacyl-transfer RNA synthetases class-II family profile" evidence="15">
    <location>
        <begin position="250"/>
        <end position="547"/>
    </location>
</feature>
<dbReference type="InterPro" id="IPR047246">
    <property type="entry name" value="ThrRS_anticodon"/>
</dbReference>
<dbReference type="PRINTS" id="PR01047">
    <property type="entry name" value="TRNASYNTHTHR"/>
</dbReference>
<dbReference type="CDD" id="cd00860">
    <property type="entry name" value="ThrRS_anticodon"/>
    <property type="match status" value="1"/>
</dbReference>
<organism evidence="16 17">
    <name type="scientific">Methanolapillus africanus</name>
    <dbReference type="NCBI Taxonomy" id="3028297"/>
    <lineage>
        <taxon>Archaea</taxon>
        <taxon>Methanobacteriati</taxon>
        <taxon>Methanobacteriota</taxon>
        <taxon>Stenosarchaea group</taxon>
        <taxon>Methanomicrobia</taxon>
        <taxon>Methanosarcinales</taxon>
        <taxon>Methanosarcinaceae</taxon>
        <taxon>Methanolapillus</taxon>
    </lineage>
</organism>
<dbReference type="Gene3D" id="3.50.80.10">
    <property type="entry name" value="D-tyrosyl-tRNA(Tyr) deacylase"/>
    <property type="match status" value="1"/>
</dbReference>
<dbReference type="InterPro" id="IPR002320">
    <property type="entry name" value="Thr-tRNA-ligase_IIa"/>
</dbReference>
<dbReference type="Pfam" id="PF00587">
    <property type="entry name" value="tRNA-synt_2b"/>
    <property type="match status" value="1"/>
</dbReference>
<name>A0AAE4SF92_9EURY</name>
<comment type="catalytic activity">
    <reaction evidence="12 14">
        <text>tRNA(Thr) + L-threonine + ATP = L-threonyl-tRNA(Thr) + AMP + diphosphate + H(+)</text>
        <dbReference type="Rhea" id="RHEA:24624"/>
        <dbReference type="Rhea" id="RHEA-COMP:9670"/>
        <dbReference type="Rhea" id="RHEA-COMP:9704"/>
        <dbReference type="ChEBI" id="CHEBI:15378"/>
        <dbReference type="ChEBI" id="CHEBI:30616"/>
        <dbReference type="ChEBI" id="CHEBI:33019"/>
        <dbReference type="ChEBI" id="CHEBI:57926"/>
        <dbReference type="ChEBI" id="CHEBI:78442"/>
        <dbReference type="ChEBI" id="CHEBI:78534"/>
        <dbReference type="ChEBI" id="CHEBI:456215"/>
        <dbReference type="EC" id="6.1.1.3"/>
    </reaction>
</comment>
<dbReference type="GO" id="GO:0000049">
    <property type="term" value="F:tRNA binding"/>
    <property type="evidence" value="ECO:0007669"/>
    <property type="project" value="UniProtKB-KW"/>
</dbReference>
<comment type="subcellular location">
    <subcellularLocation>
        <location evidence="1 14">Cytoplasm</location>
    </subcellularLocation>
</comment>
<comment type="caution">
    <text evidence="16">The sequence shown here is derived from an EMBL/GenBank/DDBJ whole genome shotgun (WGS) entry which is preliminary data.</text>
</comment>
<evidence type="ECO:0000256" key="5">
    <source>
        <dbReference type="ARBA" id="ARBA00022723"/>
    </source>
</evidence>
<sequence length="672" mass="75525">MQMLLIHSDYIEYETKKKTKIAEEIGDDMKAGRLEEALTAFIAVEKCDEANPNTVVAAAVSQIKNILEQVKADKVMVYPYAHLSSSLSAPETGIAVLKGIEAALKADGITVMRAPFGWYKSFKISCKGHPLSELSKHISVDDMADIDSCGCCGNPPKSNASNNATIASAAKATAALKANACGANVEVSEDGDVLSEALKSESVAKSYFKILGTDGVFYEPAEFDLSKNPNLAKFVNYEIAKNRAVNAAPPHVELMKRLELADYEPGSDSGNMRFYPKGRLMKSLLEMYVVDRSIVDFGAMEVETPIMYDMNHPTLKKYLDRFPARQYSIESDKRQLFLRFAACFGQFLMNHDMTISYRNMPLKMIELTRYSFRKEQRGELVGLRRLRAFTMPDMHTLCRGMPEAMTQFLAQYEFCIDVLDHIGIKLDDFEIAIRFTKDFYNENKDLIETMVKKVNKPVLVEMWDTRFFYFVLKFEFNYVDSLEKASALSTVQIDVENAERYDIVYTDSDGELKRPTILHCSPSGAIERCIYALLEKAAMVSAAGKVPTIPTWLSPTQVRVIPVTEKHLDAADAVADKIKFRVDVDDRELTLGKKIREAGTEWVPYTVVIGDKEADTGVLTVTVRSKSEPEKPYKMEMTVDELNKMIEDETAGMPYRALPLPKYLSKRAKFAS</sequence>
<feature type="binding site" evidence="14">
    <location>
        <position position="395"/>
    </location>
    <ligand>
        <name>Zn(2+)</name>
        <dbReference type="ChEBI" id="CHEBI:29105"/>
        <note>catalytic</note>
    </ligand>
</feature>
<evidence type="ECO:0000256" key="7">
    <source>
        <dbReference type="ARBA" id="ARBA00022833"/>
    </source>
</evidence>
<dbReference type="NCBIfam" id="TIGR00418">
    <property type="entry name" value="thrS"/>
    <property type="match status" value="1"/>
</dbReference>
<evidence type="ECO:0000256" key="14">
    <source>
        <dbReference type="HAMAP-Rule" id="MF_00184"/>
    </source>
</evidence>
<comment type="cofactor">
    <cofactor evidence="14">
        <name>Zn(2+)</name>
        <dbReference type="ChEBI" id="CHEBI:29105"/>
    </cofactor>
    <text evidence="14">Binds 1 zinc ion per subunit.</text>
</comment>
<dbReference type="Proteomes" id="UP001271789">
    <property type="component" value="Unassembled WGS sequence"/>
</dbReference>
<dbReference type="Pfam" id="PF03129">
    <property type="entry name" value="HGTP_anticodon"/>
    <property type="match status" value="1"/>
</dbReference>
<keyword evidence="2 14" id="KW-0963">Cytoplasm</keyword>
<keyword evidence="17" id="KW-1185">Reference proteome</keyword>
<keyword evidence="9 14" id="KW-0694">RNA-binding</keyword>
<dbReference type="EMBL" id="JAWDKD010000018">
    <property type="protein sequence ID" value="MDV0447100.1"/>
    <property type="molecule type" value="Genomic_DNA"/>
</dbReference>
<evidence type="ECO:0000256" key="6">
    <source>
        <dbReference type="ARBA" id="ARBA00022741"/>
    </source>
</evidence>
<dbReference type="InterPro" id="IPR015011">
    <property type="entry name" value="Threonyl-tRNA_syn_edit_dom_arc"/>
</dbReference>
<comment type="subunit">
    <text evidence="14">Homodimer.</text>
</comment>
<dbReference type="InterPro" id="IPR006195">
    <property type="entry name" value="aa-tRNA-synth_II"/>
</dbReference>
<dbReference type="AlphaFoldDB" id="A0AAE4SF92"/>
<accession>A0AAE4SF92</accession>
<comment type="similarity">
    <text evidence="13">Belongs to the class-II aminoacyl-tRNA synthetase family. Archaea-specific ThrRS editing domain subfamily.</text>
</comment>
<proteinExistence type="inferred from homology"/>
<reference evidence="16" key="1">
    <citation type="submission" date="2023-06" db="EMBL/GenBank/DDBJ databases">
        <title>Genome sequence of Methanosarcinaceae archaeon Ag5.</title>
        <authorList>
            <person name="Protasov E."/>
            <person name="Platt K."/>
            <person name="Poehlein A."/>
            <person name="Daniel R."/>
            <person name="Brune A."/>
        </authorList>
    </citation>
    <scope>NUCLEOTIDE SEQUENCE</scope>
    <source>
        <strain evidence="16">Ag5</strain>
    </source>
</reference>
<keyword evidence="8 14" id="KW-0067">ATP-binding</keyword>
<dbReference type="PANTHER" id="PTHR11451">
    <property type="entry name" value="THREONINE-TRNA LIGASE"/>
    <property type="match status" value="1"/>
</dbReference>
<keyword evidence="6 14" id="KW-0547">Nucleotide-binding</keyword>
<keyword evidence="11 14" id="KW-0030">Aminoacyl-tRNA synthetase</keyword>
<dbReference type="FunFam" id="3.30.930.10:FF:000076">
    <property type="entry name" value="Threonine--tRNA ligase"/>
    <property type="match status" value="1"/>
</dbReference>
<evidence type="ECO:0000259" key="15">
    <source>
        <dbReference type="PROSITE" id="PS50862"/>
    </source>
</evidence>
<dbReference type="InterPro" id="IPR002314">
    <property type="entry name" value="aa-tRNA-synt_IIb"/>
</dbReference>
<keyword evidence="3 14" id="KW-0820">tRNA-binding</keyword>
<keyword evidence="5 14" id="KW-0479">Metal-binding</keyword>
<gene>
    <name evidence="14" type="primary">thrS</name>
    <name evidence="16" type="ORF">MsAg5_09740</name>
</gene>
<keyword evidence="4 14" id="KW-0436">Ligase</keyword>
<keyword evidence="10 14" id="KW-0648">Protein biosynthesis</keyword>
<evidence type="ECO:0000313" key="17">
    <source>
        <dbReference type="Proteomes" id="UP001271789"/>
    </source>
</evidence>